<proteinExistence type="predicted"/>
<dbReference type="EMBL" id="SRMQ01000001">
    <property type="protein sequence ID" value="TGJ77688.1"/>
    <property type="molecule type" value="Genomic_DNA"/>
</dbReference>
<evidence type="ECO:0000256" key="3">
    <source>
        <dbReference type="ARBA" id="ARBA00023004"/>
    </source>
</evidence>
<dbReference type="SUPFAM" id="SSF102114">
    <property type="entry name" value="Radical SAM enzymes"/>
    <property type="match status" value="1"/>
</dbReference>
<reference evidence="7 8" key="1">
    <citation type="submission" date="2019-04" db="EMBL/GenBank/DDBJ databases">
        <authorList>
            <person name="Poehlein A."/>
            <person name="Bengelsdorf F.R."/>
            <person name="Duerre P."/>
            <person name="Daniel R."/>
        </authorList>
    </citation>
    <scope>NUCLEOTIDE SEQUENCE [LARGE SCALE GENOMIC DNA]</scope>
    <source>
        <strain evidence="7 8">BS-1</strain>
    </source>
</reference>
<dbReference type="GO" id="GO:0051536">
    <property type="term" value="F:iron-sulfur cluster binding"/>
    <property type="evidence" value="ECO:0007669"/>
    <property type="project" value="UniProtKB-KW"/>
</dbReference>
<evidence type="ECO:0000256" key="4">
    <source>
        <dbReference type="ARBA" id="ARBA00023014"/>
    </source>
</evidence>
<evidence type="ECO:0000313" key="7">
    <source>
        <dbReference type="EMBL" id="TGJ77688.1"/>
    </source>
</evidence>
<dbReference type="Pfam" id="PF04055">
    <property type="entry name" value="Radical_SAM"/>
    <property type="match status" value="1"/>
</dbReference>
<dbReference type="Proteomes" id="UP000297714">
    <property type="component" value="Unassembled WGS sequence"/>
</dbReference>
<feature type="domain" description="Radical SAM core" evidence="6">
    <location>
        <begin position="56"/>
        <end position="216"/>
    </location>
</feature>
<dbReference type="InterPro" id="IPR007197">
    <property type="entry name" value="rSAM"/>
</dbReference>
<evidence type="ECO:0000256" key="2">
    <source>
        <dbReference type="ARBA" id="ARBA00022723"/>
    </source>
</evidence>
<comment type="cofactor">
    <cofactor evidence="5">
        <name>[4Fe-4S] cluster</name>
        <dbReference type="ChEBI" id="CHEBI:49883"/>
    </cofactor>
    <text evidence="5">Binds 1 [4Fe-4S] cluster. The cluster is coordinated with 3 cysteines and an exchangeable S-adenosyl-L-methionine.</text>
</comment>
<dbReference type="Gene3D" id="3.20.20.70">
    <property type="entry name" value="Aldolase class I"/>
    <property type="match status" value="1"/>
</dbReference>
<dbReference type="InterPro" id="IPR013785">
    <property type="entry name" value="Aldolase_TIM"/>
</dbReference>
<dbReference type="InterPro" id="IPR058240">
    <property type="entry name" value="rSAM_sf"/>
</dbReference>
<dbReference type="GO" id="GO:0003824">
    <property type="term" value="F:catalytic activity"/>
    <property type="evidence" value="ECO:0007669"/>
    <property type="project" value="InterPro"/>
</dbReference>
<feature type="binding site" evidence="5">
    <location>
        <position position="68"/>
    </location>
    <ligand>
        <name>[4Fe-4S] cluster</name>
        <dbReference type="ChEBI" id="CHEBI:49883"/>
        <note>4Fe-4S-S-AdoMet</note>
    </ligand>
</feature>
<name>A0A4Z0YCL3_9FIRM</name>
<dbReference type="CDD" id="cd01335">
    <property type="entry name" value="Radical_SAM"/>
    <property type="match status" value="1"/>
</dbReference>
<keyword evidence="3 5" id="KW-0408">Iron</keyword>
<dbReference type="PANTHER" id="PTHR43075">
    <property type="entry name" value="FORMATE LYASE ACTIVATING ENZYME, PUTATIVE (AFU_ORTHOLOGUE AFUA_2G15630)-RELATED"/>
    <property type="match status" value="1"/>
</dbReference>
<dbReference type="OrthoDB" id="9781783at2"/>
<feature type="binding site" evidence="5">
    <location>
        <position position="65"/>
    </location>
    <ligand>
        <name>[4Fe-4S] cluster</name>
        <dbReference type="ChEBI" id="CHEBI:49883"/>
        <note>4Fe-4S-S-AdoMet</note>
    </ligand>
</feature>
<dbReference type="SFLD" id="SFLDS00029">
    <property type="entry name" value="Radical_SAM"/>
    <property type="match status" value="1"/>
</dbReference>
<keyword evidence="8" id="KW-1185">Reference proteome</keyword>
<keyword evidence="1 5" id="KW-0949">S-adenosyl-L-methionine</keyword>
<protein>
    <submittedName>
        <fullName evidence="7">Radical SAM superfamily protein</fullName>
    </submittedName>
</protein>
<dbReference type="RefSeq" id="WP_135656597.1">
    <property type="nucleotide sequence ID" value="NZ_JAJUFJ010000010.1"/>
</dbReference>
<keyword evidence="4 5" id="KW-0411">Iron-sulfur</keyword>
<gene>
    <name evidence="7" type="ORF">CAGA_00810</name>
</gene>
<dbReference type="SFLD" id="SFLDG01099">
    <property type="entry name" value="Uncharacterised_Radical_SAM_Su"/>
    <property type="match status" value="1"/>
</dbReference>
<dbReference type="AlphaFoldDB" id="A0A4Z0YCL3"/>
<sequence length="297" mass="32783">MTIQHCTLCPRGCGALRTENQGAGFCGMGANPVVARAALHFWEEPCISGKRGSGTVFFTGCCLKCVFCQNYRISTEKEVGKIISAQELADIFDRLAEQGAHNINLVNPTHFVPAILKALALRKTKLPVVYNSGGYENPETLKMLDGWIDIYLPDFKYADNLLAQKYSGAPNYVENAKASVLEMARQTGPAAFDAEGMMTRGTIVRHLILPGNTRNSIAVLDWLGESLPAGVLVSLMAQYIPCGKAEDFPEINRRITAREYHKVQEHLFRLNLDGFVQERKSASRDFIPPFNLEGVSP</sequence>
<evidence type="ECO:0000256" key="1">
    <source>
        <dbReference type="ARBA" id="ARBA00022691"/>
    </source>
</evidence>
<evidence type="ECO:0000256" key="5">
    <source>
        <dbReference type="PIRSR" id="PIRSR004869-50"/>
    </source>
</evidence>
<organism evidence="7 8">
    <name type="scientific">Caproiciproducens galactitolivorans</name>
    <dbReference type="NCBI Taxonomy" id="642589"/>
    <lineage>
        <taxon>Bacteria</taxon>
        <taxon>Bacillati</taxon>
        <taxon>Bacillota</taxon>
        <taxon>Clostridia</taxon>
        <taxon>Eubacteriales</taxon>
        <taxon>Acutalibacteraceae</taxon>
        <taxon>Caproiciproducens</taxon>
    </lineage>
</organism>
<comment type="caution">
    <text evidence="7">The sequence shown here is derived from an EMBL/GenBank/DDBJ whole genome shotgun (WGS) entry which is preliminary data.</text>
</comment>
<dbReference type="PANTHER" id="PTHR43075:SF1">
    <property type="entry name" value="FORMATE LYASE ACTIVATING ENZYME, PUTATIVE (AFU_ORTHOLOGUE AFUA_2G15630)-RELATED"/>
    <property type="match status" value="1"/>
</dbReference>
<evidence type="ECO:0000313" key="8">
    <source>
        <dbReference type="Proteomes" id="UP000297714"/>
    </source>
</evidence>
<dbReference type="InterPro" id="IPR040085">
    <property type="entry name" value="MJ0674-like"/>
</dbReference>
<keyword evidence="2 5" id="KW-0479">Metal-binding</keyword>
<dbReference type="GO" id="GO:0046872">
    <property type="term" value="F:metal ion binding"/>
    <property type="evidence" value="ECO:0007669"/>
    <property type="project" value="UniProtKB-KW"/>
</dbReference>
<evidence type="ECO:0000259" key="6">
    <source>
        <dbReference type="Pfam" id="PF04055"/>
    </source>
</evidence>
<feature type="binding site" evidence="5">
    <location>
        <position position="61"/>
    </location>
    <ligand>
        <name>[4Fe-4S] cluster</name>
        <dbReference type="ChEBI" id="CHEBI:49883"/>
        <note>4Fe-4S-S-AdoMet</note>
    </ligand>
</feature>
<dbReference type="InterPro" id="IPR016431">
    <property type="entry name" value="Pyrv-formate_lyase-activ_prd"/>
</dbReference>
<accession>A0A4Z0YCL3</accession>
<dbReference type="PIRSF" id="PIRSF004869">
    <property type="entry name" value="PflX_prd"/>
    <property type="match status" value="1"/>
</dbReference>